<feature type="chain" id="PRO_5040979936" description="Lysine-specific metallo-endopeptidase domain-containing protein" evidence="8">
    <location>
        <begin position="21"/>
        <end position="324"/>
    </location>
</feature>
<evidence type="ECO:0000256" key="3">
    <source>
        <dbReference type="ARBA" id="ARBA00022670"/>
    </source>
</evidence>
<evidence type="ECO:0000256" key="2">
    <source>
        <dbReference type="ARBA" id="ARBA00010279"/>
    </source>
</evidence>
<dbReference type="Pfam" id="PF14521">
    <property type="entry name" value="Aspzincin_M35"/>
    <property type="match status" value="1"/>
</dbReference>
<dbReference type="SUPFAM" id="SSF55486">
    <property type="entry name" value="Metalloproteases ('zincins'), catalytic domain"/>
    <property type="match status" value="1"/>
</dbReference>
<feature type="domain" description="Lysine-specific metallo-endopeptidase" evidence="9">
    <location>
        <begin position="186"/>
        <end position="318"/>
    </location>
</feature>
<feature type="non-terminal residue" evidence="10">
    <location>
        <position position="324"/>
    </location>
</feature>
<proteinExistence type="inferred from homology"/>
<keyword evidence="3" id="KW-0645">Protease</keyword>
<dbReference type="Gene3D" id="3.40.390.10">
    <property type="entry name" value="Collagenase (Catalytic Domain)"/>
    <property type="match status" value="1"/>
</dbReference>
<organism evidence="10 11">
    <name type="scientific">Candolleomyces eurysporus</name>
    <dbReference type="NCBI Taxonomy" id="2828524"/>
    <lineage>
        <taxon>Eukaryota</taxon>
        <taxon>Fungi</taxon>
        <taxon>Dikarya</taxon>
        <taxon>Basidiomycota</taxon>
        <taxon>Agaricomycotina</taxon>
        <taxon>Agaricomycetes</taxon>
        <taxon>Agaricomycetidae</taxon>
        <taxon>Agaricales</taxon>
        <taxon>Agaricineae</taxon>
        <taxon>Psathyrellaceae</taxon>
        <taxon>Candolleomyces</taxon>
    </lineage>
</organism>
<keyword evidence="11" id="KW-1185">Reference proteome</keyword>
<keyword evidence="6" id="KW-0862">Zinc</keyword>
<keyword evidence="4" id="KW-0479">Metal-binding</keyword>
<evidence type="ECO:0000256" key="6">
    <source>
        <dbReference type="ARBA" id="ARBA00022833"/>
    </source>
</evidence>
<dbReference type="AlphaFoldDB" id="A0A9W8JGZ0"/>
<dbReference type="GO" id="GO:0006508">
    <property type="term" value="P:proteolysis"/>
    <property type="evidence" value="ECO:0007669"/>
    <property type="project" value="UniProtKB-KW"/>
</dbReference>
<dbReference type="SMART" id="SM01351">
    <property type="entry name" value="Aspzincin_M35"/>
    <property type="match status" value="1"/>
</dbReference>
<comment type="cofactor">
    <cofactor evidence="1">
        <name>Zn(2+)</name>
        <dbReference type="ChEBI" id="CHEBI:29105"/>
    </cofactor>
</comment>
<evidence type="ECO:0000313" key="11">
    <source>
        <dbReference type="Proteomes" id="UP001140091"/>
    </source>
</evidence>
<dbReference type="PANTHER" id="PTHR37016">
    <property type="match status" value="1"/>
</dbReference>
<dbReference type="CDD" id="cd11306">
    <property type="entry name" value="M35_peptidyl-Lys"/>
    <property type="match status" value="1"/>
</dbReference>
<keyword evidence="7" id="KW-0482">Metalloprotease</keyword>
<sequence length="324" mass="33920">MLAPVLTAFVALASALSAAAAPSISLAVEGAEAITSADSFQVTTVITNTGDETGSSAVFGGIKAKYVPSVAAAQGGFTVLAPGASVRVQHDLGQAYNFTSTGVDNYEIEPRNNFYLVNDKGEVSTIRARVASAHSARVSGKLVSSKLIPTPTLSKRATYVGCSAARQTLLASAAAAAQSYAANSYSYISSTTSARPRYTTWFGAYTSTRRNTVLSHFNAINGNTFSSYTYDCTCTESGTYAYVYPNTFGRVYLCGAFWSAPLTGTDSKAGTLIHESSHFTANGGTDDHVYGQTGAKNLAISNPNNAVMNADNHEYFAENTPALS</sequence>
<dbReference type="InterPro" id="IPR034115">
    <property type="entry name" value="M35_peptidyl-Lys"/>
</dbReference>
<evidence type="ECO:0000256" key="5">
    <source>
        <dbReference type="ARBA" id="ARBA00022801"/>
    </source>
</evidence>
<keyword evidence="8" id="KW-0732">Signal</keyword>
<dbReference type="PANTHER" id="PTHR37016:SF3">
    <property type="entry name" value="NEUTRAL PROTEASE 2-RELATED"/>
    <property type="match status" value="1"/>
</dbReference>
<dbReference type="GO" id="GO:0004222">
    <property type="term" value="F:metalloendopeptidase activity"/>
    <property type="evidence" value="ECO:0007669"/>
    <property type="project" value="InterPro"/>
</dbReference>
<evidence type="ECO:0000256" key="1">
    <source>
        <dbReference type="ARBA" id="ARBA00001947"/>
    </source>
</evidence>
<dbReference type="InterPro" id="IPR029463">
    <property type="entry name" value="Lys_MEP"/>
</dbReference>
<dbReference type="OrthoDB" id="412874at2759"/>
<dbReference type="InterPro" id="IPR024079">
    <property type="entry name" value="MetalloPept_cat_dom_sf"/>
</dbReference>
<dbReference type="Proteomes" id="UP001140091">
    <property type="component" value="Unassembled WGS sequence"/>
</dbReference>
<feature type="signal peptide" evidence="8">
    <location>
        <begin position="1"/>
        <end position="20"/>
    </location>
</feature>
<gene>
    <name evidence="10" type="ORF">H1R20_g3159</name>
</gene>
<reference evidence="10" key="1">
    <citation type="submission" date="2022-06" db="EMBL/GenBank/DDBJ databases">
        <title>Genome Sequence of Candolleomyces eurysporus.</title>
        <authorList>
            <person name="Buettner E."/>
        </authorList>
    </citation>
    <scope>NUCLEOTIDE SEQUENCE</scope>
    <source>
        <strain evidence="10">VTCC 930004</strain>
    </source>
</reference>
<comment type="similarity">
    <text evidence="2">Belongs to the peptidase M35 family.</text>
</comment>
<comment type="caution">
    <text evidence="10">The sequence shown here is derived from an EMBL/GenBank/DDBJ whole genome shotgun (WGS) entry which is preliminary data.</text>
</comment>
<evidence type="ECO:0000256" key="8">
    <source>
        <dbReference type="SAM" id="SignalP"/>
    </source>
</evidence>
<dbReference type="Gene3D" id="2.60.40.2970">
    <property type="match status" value="1"/>
</dbReference>
<protein>
    <recommendedName>
        <fullName evidence="9">Lysine-specific metallo-endopeptidase domain-containing protein</fullName>
    </recommendedName>
</protein>
<name>A0A9W8JGZ0_9AGAR</name>
<dbReference type="GO" id="GO:0046872">
    <property type="term" value="F:metal ion binding"/>
    <property type="evidence" value="ECO:0007669"/>
    <property type="project" value="UniProtKB-KW"/>
</dbReference>
<keyword evidence="5" id="KW-0378">Hydrolase</keyword>
<dbReference type="EMBL" id="JANBPK010000730">
    <property type="protein sequence ID" value="KAJ2933919.1"/>
    <property type="molecule type" value="Genomic_DNA"/>
</dbReference>
<evidence type="ECO:0000313" key="10">
    <source>
        <dbReference type="EMBL" id="KAJ2933919.1"/>
    </source>
</evidence>
<accession>A0A9W8JGZ0</accession>
<evidence type="ECO:0000256" key="7">
    <source>
        <dbReference type="ARBA" id="ARBA00023049"/>
    </source>
</evidence>
<evidence type="ECO:0000259" key="9">
    <source>
        <dbReference type="SMART" id="SM01351"/>
    </source>
</evidence>
<dbReference type="InterPro" id="IPR050414">
    <property type="entry name" value="Fungal_M35_metalloproteases"/>
</dbReference>
<evidence type="ECO:0000256" key="4">
    <source>
        <dbReference type="ARBA" id="ARBA00022723"/>
    </source>
</evidence>